<dbReference type="GO" id="GO:0031267">
    <property type="term" value="F:small GTPase binding"/>
    <property type="evidence" value="ECO:0007669"/>
    <property type="project" value="TreeGrafter"/>
</dbReference>
<evidence type="ECO:0000259" key="5">
    <source>
        <dbReference type="PROSITE" id="PS50001"/>
    </source>
</evidence>
<feature type="region of interest" description="Disordered" evidence="4">
    <location>
        <begin position="854"/>
        <end position="879"/>
    </location>
</feature>
<feature type="compositionally biased region" description="Basic and acidic residues" evidence="4">
    <location>
        <begin position="695"/>
        <end position="709"/>
    </location>
</feature>
<dbReference type="GO" id="GO:0007165">
    <property type="term" value="P:signal transduction"/>
    <property type="evidence" value="ECO:0007669"/>
    <property type="project" value="InterPro"/>
</dbReference>
<evidence type="ECO:0000313" key="9">
    <source>
        <dbReference type="Proteomes" id="UP000054776"/>
    </source>
</evidence>
<dbReference type="PANTHER" id="PTHR23101:SF104">
    <property type="entry name" value="PROTEIN SPRINT"/>
    <property type="match status" value="1"/>
</dbReference>
<sequence>MSFWCGILAWNFGMLSNFDGSIQLAGFYAFSKVFVFSIDLARCCSSSSSVGPFAAFSLAGSSVSCRGVGLLLHFDFSSISAGNCRATCALAVLFGLISVQRHFYLLQYDSCSVYTIIVCESSMAAVVGKVPVSASSSVSSLSSLESATGEDDDVFAAAVESGSATGHSGTVQNSGPSPQRRAAVSSMERLVRTHPIWNLPHVDRLAASHLLRNSDIGNFIVRRSTQPNSMALTVKLSSADDQEAIEHYLIEVTSVGVRLEGSPNTFAALPLLLAYYMDNGEELECKLTLPRTVMQCETRRELCSYALLGQEFWTADLIPSDGRKIVSGKVRKAALLPAVVQSENSNNRSLSLSSCPSKAGCTTQTLASSKNTATKTMAGGKVALTTMTTAITTTTTTTAATTTTTTLAATPVFSTNSSCGGTAARVGAGCKLVPASKARSGSLSDAFGSRLLLNSNAADSCGRKPFKFRSFFEHTRQPVIGRESRSTSASRGTACRATPERRLAGLFQPDEPVCTGTPTLARKKLLTFKPTNPSSSSSSTSNNNSSTGFRNFGSSLRTCSSNSSGFGMLRREKSDLGWTNNITHEPWRQTSAQSGQSSLSKLNGCPNFLSNCTISSGGSTTSRLRSCVEELKRCRIGGALTSRRLLTRSTLPKPAVSSPATGLNIGSARAANSSNSLLRLSASKKATPRANEQSSELRHVSKRNRDGQGKRLSAPGLIDAGGGMVELLRELKTRQGQLLLNGGSESVSRPTAITTRNVATNVATATAATATTTTNVIPPVTAVATVTTDAAATTTNVANGNNNNGNAPPLRVVTMNKSNSNLTTIKEIAASVRERHRSRSLEAILAEEEEEAGRVVDSAAPTPRRRQKEVARRRAVVEPAPKRESDYGVLRESTVSGVSGEELDDSRSVASMAGTVFSEPWDSSMWENLLTIATSMDQPEENANKTQMEPAVWRMANSSPTAPSSPAVYTKVNPCNSPASQNAALADHIRAFQNNNFPTMFAPPWDEFSRRIPLPSEGGASIARSSVSGGSADSPSSSRDSSSRRLELIARERFVDQLNSFSVSDCDSDSLMAKAKTQKRRSHRIDSGIKIQNCVVQYVELARNSDTFIGAQVQSFIKCTMEAQETDPHVVLGNVRQFINGLKNYLVKQGEAAFHSLIEMERSNLKPNEFLNIDAILEGVLQKIILAPLKSHIYHILVKESSKNGSLETFSENMAALRAKLPEELGILEDKCDGTKMDKVRSRLRSMQHHYSPLKKLEYLLSAVSVVYKGSGSVYETTNSSNATLELPAADELVRLLVYLLSRCSVVGCEIEADYIWGLLHPALLFGEASYYLTALSSAVHVLKHIDLLPKLHDNCPFAIESIETAGAFLRVAIPDEVSGAIHNHCFPALPQISAAKLCRMIAHKFGITNPEDHGIYLLVDGFETCLLPSECPEMVKEQLRAAGKPHMFAYKRHEAKIAWPKVAVSPASQ</sequence>
<dbReference type="InParanoid" id="A0A0V1AS13"/>
<name>A0A0V1AS13_TRISP</name>
<feature type="compositionally biased region" description="Polar residues" evidence="4">
    <location>
        <begin position="163"/>
        <end position="177"/>
    </location>
</feature>
<dbReference type="Gene3D" id="1.20.1050.80">
    <property type="entry name" value="VPS9 domain"/>
    <property type="match status" value="1"/>
</dbReference>
<dbReference type="SMART" id="SM00167">
    <property type="entry name" value="VPS9"/>
    <property type="match status" value="1"/>
</dbReference>
<dbReference type="InterPro" id="IPR000980">
    <property type="entry name" value="SH2"/>
</dbReference>
<dbReference type="GO" id="GO:0005085">
    <property type="term" value="F:guanyl-nucleotide exchange factor activity"/>
    <property type="evidence" value="ECO:0007669"/>
    <property type="project" value="InterPro"/>
</dbReference>
<comment type="caution">
    <text evidence="8">The sequence shown here is derived from an EMBL/GenBank/DDBJ whole genome shotgun (WGS) entry which is preliminary data.</text>
</comment>
<dbReference type="STRING" id="6334.A0A0V1AS13"/>
<feature type="region of interest" description="Disordered" evidence="4">
    <location>
        <begin position="682"/>
        <end position="716"/>
    </location>
</feature>
<dbReference type="Pfam" id="PF00017">
    <property type="entry name" value="SH2"/>
    <property type="match status" value="1"/>
</dbReference>
<protein>
    <submittedName>
        <fullName evidence="8">Protein sprint</fullName>
    </submittedName>
</protein>
<evidence type="ECO:0000256" key="2">
    <source>
        <dbReference type="ARBA" id="ARBA00022468"/>
    </source>
</evidence>
<keyword evidence="9" id="KW-1185">Reference proteome</keyword>
<dbReference type="GO" id="GO:0005829">
    <property type="term" value="C:cytosol"/>
    <property type="evidence" value="ECO:0007669"/>
    <property type="project" value="TreeGrafter"/>
</dbReference>
<evidence type="ECO:0000256" key="1">
    <source>
        <dbReference type="ARBA" id="ARBA00006919"/>
    </source>
</evidence>
<dbReference type="Gene3D" id="3.30.505.10">
    <property type="entry name" value="SH2 domain"/>
    <property type="match status" value="1"/>
</dbReference>
<dbReference type="GO" id="GO:0016192">
    <property type="term" value="P:vesicle-mediated transport"/>
    <property type="evidence" value="ECO:0007669"/>
    <property type="project" value="InterPro"/>
</dbReference>
<feature type="region of interest" description="Disordered" evidence="4">
    <location>
        <begin position="527"/>
        <end position="546"/>
    </location>
</feature>
<dbReference type="GO" id="GO:0005096">
    <property type="term" value="F:GTPase activator activity"/>
    <property type="evidence" value="ECO:0007669"/>
    <property type="project" value="UniProtKB-KW"/>
</dbReference>
<keyword evidence="2" id="KW-0343">GTPase activation</keyword>
<dbReference type="PANTHER" id="PTHR23101">
    <property type="entry name" value="RAB GDP/GTP EXCHANGE FACTOR"/>
    <property type="match status" value="1"/>
</dbReference>
<dbReference type="PROSITE" id="PS50200">
    <property type="entry name" value="RA"/>
    <property type="match status" value="1"/>
</dbReference>
<dbReference type="InterPro" id="IPR037191">
    <property type="entry name" value="VPS9_dom_sf"/>
</dbReference>
<feature type="domain" description="VPS9" evidence="7">
    <location>
        <begin position="1204"/>
        <end position="1352"/>
    </location>
</feature>
<dbReference type="InterPro" id="IPR000159">
    <property type="entry name" value="RA_dom"/>
</dbReference>
<dbReference type="EMBL" id="JYDH01000252">
    <property type="protein sequence ID" value="KRY27485.1"/>
    <property type="molecule type" value="Genomic_DNA"/>
</dbReference>
<feature type="compositionally biased region" description="Basic and acidic residues" evidence="4">
    <location>
        <begin position="868"/>
        <end position="879"/>
    </location>
</feature>
<comment type="similarity">
    <text evidence="1">Belongs to the RIN (Ras interaction/interference) family.</text>
</comment>
<proteinExistence type="inferred from homology"/>
<dbReference type="InterPro" id="IPR003123">
    <property type="entry name" value="VPS9"/>
</dbReference>
<feature type="domain" description="Ras-associating" evidence="6">
    <location>
        <begin position="1391"/>
        <end position="1456"/>
    </location>
</feature>
<dbReference type="GO" id="GO:0030139">
    <property type="term" value="C:endocytic vesicle"/>
    <property type="evidence" value="ECO:0007669"/>
    <property type="project" value="TreeGrafter"/>
</dbReference>
<evidence type="ECO:0000256" key="4">
    <source>
        <dbReference type="SAM" id="MobiDB-lite"/>
    </source>
</evidence>
<accession>A0A0V1AS13</accession>
<dbReference type="SMART" id="SM00252">
    <property type="entry name" value="SH2"/>
    <property type="match status" value="1"/>
</dbReference>
<dbReference type="OrthoDB" id="21085at2759"/>
<dbReference type="Pfam" id="PF23268">
    <property type="entry name" value="RIN1"/>
    <property type="match status" value="1"/>
</dbReference>
<feature type="domain" description="SH2" evidence="5">
    <location>
        <begin position="197"/>
        <end position="291"/>
    </location>
</feature>
<evidence type="ECO:0000259" key="6">
    <source>
        <dbReference type="PROSITE" id="PS50200"/>
    </source>
</evidence>
<dbReference type="eggNOG" id="KOG2320">
    <property type="taxonomic scope" value="Eukaryota"/>
</dbReference>
<keyword evidence="3" id="KW-0727">SH2 domain</keyword>
<feature type="region of interest" description="Disordered" evidence="4">
    <location>
        <begin position="1019"/>
        <end position="1043"/>
    </location>
</feature>
<dbReference type="InterPro" id="IPR036860">
    <property type="entry name" value="SH2_dom_sf"/>
</dbReference>
<organism evidence="8 9">
    <name type="scientific">Trichinella spiralis</name>
    <name type="common">Trichina worm</name>
    <dbReference type="NCBI Taxonomy" id="6334"/>
    <lineage>
        <taxon>Eukaryota</taxon>
        <taxon>Metazoa</taxon>
        <taxon>Ecdysozoa</taxon>
        <taxon>Nematoda</taxon>
        <taxon>Enoplea</taxon>
        <taxon>Dorylaimia</taxon>
        <taxon>Trichinellida</taxon>
        <taxon>Trichinellidae</taxon>
        <taxon>Trichinella</taxon>
    </lineage>
</organism>
<gene>
    <name evidence="8" type="primary">spri</name>
    <name evidence="8" type="ORF">T01_12717</name>
</gene>
<dbReference type="Pfam" id="PF02204">
    <property type="entry name" value="VPS9"/>
    <property type="match status" value="1"/>
</dbReference>
<reference evidence="8 9" key="1">
    <citation type="submission" date="2015-01" db="EMBL/GenBank/DDBJ databases">
        <title>Evolution of Trichinella species and genotypes.</title>
        <authorList>
            <person name="Korhonen P.K."/>
            <person name="Edoardo P."/>
            <person name="Giuseppe L.R."/>
            <person name="Gasser R.B."/>
        </authorList>
    </citation>
    <scope>NUCLEOTIDE SEQUENCE [LARGE SCALE GENOMIC DNA]</scope>
    <source>
        <strain evidence="8">ISS3</strain>
    </source>
</reference>
<dbReference type="PROSITE" id="PS51205">
    <property type="entry name" value="VPS9"/>
    <property type="match status" value="1"/>
</dbReference>
<dbReference type="PROSITE" id="PS50001">
    <property type="entry name" value="SH2"/>
    <property type="match status" value="1"/>
</dbReference>
<feature type="compositionally biased region" description="Low complexity" evidence="4">
    <location>
        <begin position="1023"/>
        <end position="1040"/>
    </location>
</feature>
<dbReference type="CDD" id="cd01776">
    <property type="entry name" value="RA_Rin"/>
    <property type="match status" value="1"/>
</dbReference>
<dbReference type="FunCoup" id="A0A0V1AS13">
    <property type="interactions" value="736"/>
</dbReference>
<feature type="compositionally biased region" description="Low complexity" evidence="4">
    <location>
        <begin position="534"/>
        <end position="546"/>
    </location>
</feature>
<feature type="region of interest" description="Disordered" evidence="4">
    <location>
        <begin position="163"/>
        <end position="183"/>
    </location>
</feature>
<evidence type="ECO:0000256" key="3">
    <source>
        <dbReference type="PROSITE-ProRule" id="PRU00191"/>
    </source>
</evidence>
<dbReference type="SUPFAM" id="SSF55550">
    <property type="entry name" value="SH2 domain"/>
    <property type="match status" value="1"/>
</dbReference>
<evidence type="ECO:0000313" key="8">
    <source>
        <dbReference type="EMBL" id="KRY27485.1"/>
    </source>
</evidence>
<dbReference type="SUPFAM" id="SSF109993">
    <property type="entry name" value="VPS9 domain"/>
    <property type="match status" value="1"/>
</dbReference>
<feature type="region of interest" description="Disordered" evidence="4">
    <location>
        <begin position="479"/>
        <end position="510"/>
    </location>
</feature>
<evidence type="ECO:0000259" key="7">
    <source>
        <dbReference type="PROSITE" id="PS51205"/>
    </source>
</evidence>
<dbReference type="InterPro" id="IPR045046">
    <property type="entry name" value="Vps9-like"/>
</dbReference>
<dbReference type="Proteomes" id="UP000054776">
    <property type="component" value="Unassembled WGS sequence"/>
</dbReference>